<dbReference type="PANTHER" id="PTHR42872">
    <property type="entry name" value="PROTEIN-GLUTAMATE METHYLESTERASE/PROTEIN-GLUTAMINE GLUTAMINASE"/>
    <property type="match status" value="1"/>
</dbReference>
<keyword evidence="4" id="KW-0145">Chemotaxis</keyword>
<dbReference type="Gene3D" id="3.40.50.180">
    <property type="entry name" value="Methylesterase CheB, C-terminal domain"/>
    <property type="match status" value="1"/>
</dbReference>
<keyword evidence="7" id="KW-1185">Reference proteome</keyword>
<organism evidence="6 7">
    <name type="scientific">Pseudoprimorskyibacter insulae</name>
    <dbReference type="NCBI Taxonomy" id="1695997"/>
    <lineage>
        <taxon>Bacteria</taxon>
        <taxon>Pseudomonadati</taxon>
        <taxon>Pseudomonadota</taxon>
        <taxon>Alphaproteobacteria</taxon>
        <taxon>Rhodobacterales</taxon>
        <taxon>Paracoccaceae</taxon>
        <taxon>Pseudoprimorskyibacter</taxon>
    </lineage>
</organism>
<dbReference type="GO" id="GO:0008984">
    <property type="term" value="F:protein-glutamate methylesterase activity"/>
    <property type="evidence" value="ECO:0007669"/>
    <property type="project" value="UniProtKB-EC"/>
</dbReference>
<dbReference type="EMBL" id="OMOJ01000017">
    <property type="protein sequence ID" value="SPF81946.1"/>
    <property type="molecule type" value="Genomic_DNA"/>
</dbReference>
<evidence type="ECO:0000313" key="7">
    <source>
        <dbReference type="Proteomes" id="UP000244904"/>
    </source>
</evidence>
<dbReference type="SUPFAM" id="SSF52738">
    <property type="entry name" value="Methylesterase CheB, C-terminal domain"/>
    <property type="match status" value="1"/>
</dbReference>
<sequence length="337" mass="35726">MEKISVLLAIPGRPKALKIEDAIRKASDIRVLGHAQNLMETFSTVEELLPKLVVIDEGLTRLAEFEVMRGLFQTLDVRWLVLGSHIPATTTGSKAGADLFGLSPNASGEELLSQIRSVVRAGRRPAKARVQQSNWQTFGDSVILIGASTGGVDALLKVLRHFPNDGPPCFVVQHTGKGFGSSLIRLLDSQTGAQVVRAEHGMPIPRGTICVGAGIDRHLEIRNEKQPVALLVPRAAVSGHKPSVDALFASAVPLANRCTAALLTGMGKDGAAGMRALHDAGAATIAQDQSTSVVYGMPRAAMEMGGVQQQLPLDQIGPALLKAAQKCAVNNRNKRIA</sequence>
<dbReference type="GO" id="GO:0006935">
    <property type="term" value="P:chemotaxis"/>
    <property type="evidence" value="ECO:0007669"/>
    <property type="project" value="UniProtKB-UniRule"/>
</dbReference>
<dbReference type="PANTHER" id="PTHR42872:SF3">
    <property type="entry name" value="PROTEIN-GLUTAMATE METHYLESTERASE_PROTEIN-GLUTAMINE GLUTAMINASE 1"/>
    <property type="match status" value="1"/>
</dbReference>
<reference evidence="7" key="1">
    <citation type="submission" date="2018-03" db="EMBL/GenBank/DDBJ databases">
        <authorList>
            <person name="Rodrigo-Torres L."/>
            <person name="Arahal R. D."/>
            <person name="Lucena T."/>
        </authorList>
    </citation>
    <scope>NUCLEOTIDE SEQUENCE [LARGE SCALE GENOMIC DNA]</scope>
    <source>
        <strain evidence="7">CECT 8871</strain>
    </source>
</reference>
<dbReference type="GO" id="GO:0000156">
    <property type="term" value="F:phosphorelay response regulator activity"/>
    <property type="evidence" value="ECO:0007669"/>
    <property type="project" value="InterPro"/>
</dbReference>
<proteinExistence type="predicted"/>
<evidence type="ECO:0000259" key="5">
    <source>
        <dbReference type="PROSITE" id="PS50122"/>
    </source>
</evidence>
<dbReference type="EC" id="3.1.1.61" evidence="2"/>
<dbReference type="PROSITE" id="PS50122">
    <property type="entry name" value="CHEB"/>
    <property type="match status" value="1"/>
</dbReference>
<dbReference type="AlphaFoldDB" id="A0A2R8B101"/>
<evidence type="ECO:0000256" key="1">
    <source>
        <dbReference type="ARBA" id="ARBA00022801"/>
    </source>
</evidence>
<comment type="catalytic activity">
    <reaction evidence="3">
        <text>[protein]-L-glutamate 5-O-methyl ester + H2O = L-glutamyl-[protein] + methanol + H(+)</text>
        <dbReference type="Rhea" id="RHEA:23236"/>
        <dbReference type="Rhea" id="RHEA-COMP:10208"/>
        <dbReference type="Rhea" id="RHEA-COMP:10311"/>
        <dbReference type="ChEBI" id="CHEBI:15377"/>
        <dbReference type="ChEBI" id="CHEBI:15378"/>
        <dbReference type="ChEBI" id="CHEBI:17790"/>
        <dbReference type="ChEBI" id="CHEBI:29973"/>
        <dbReference type="ChEBI" id="CHEBI:82795"/>
        <dbReference type="EC" id="3.1.1.61"/>
    </reaction>
</comment>
<evidence type="ECO:0000256" key="4">
    <source>
        <dbReference type="PROSITE-ProRule" id="PRU00050"/>
    </source>
</evidence>
<gene>
    <name evidence="6" type="primary">cheB3_2</name>
    <name evidence="6" type="ORF">PRI8871_03773</name>
</gene>
<feature type="active site" evidence="4">
    <location>
        <position position="148"/>
    </location>
</feature>
<evidence type="ECO:0000256" key="3">
    <source>
        <dbReference type="ARBA" id="ARBA00048267"/>
    </source>
</evidence>
<feature type="active site" evidence="4">
    <location>
        <position position="174"/>
    </location>
</feature>
<name>A0A2R8B101_9RHOB</name>
<keyword evidence="1 4" id="KW-0378">Hydrolase</keyword>
<dbReference type="OrthoDB" id="9793421at2"/>
<evidence type="ECO:0000256" key="2">
    <source>
        <dbReference type="ARBA" id="ARBA00039140"/>
    </source>
</evidence>
<dbReference type="Gene3D" id="3.40.50.2300">
    <property type="match status" value="1"/>
</dbReference>
<dbReference type="InterPro" id="IPR008248">
    <property type="entry name" value="CheB-like"/>
</dbReference>
<dbReference type="PIRSF" id="PIRSF000876">
    <property type="entry name" value="RR_chemtxs_CheB"/>
    <property type="match status" value="1"/>
</dbReference>
<dbReference type="CDD" id="cd16432">
    <property type="entry name" value="CheB_Rec"/>
    <property type="match status" value="1"/>
</dbReference>
<dbReference type="Pfam" id="PF01339">
    <property type="entry name" value="CheB_methylest"/>
    <property type="match status" value="1"/>
</dbReference>
<feature type="domain" description="CheB-type methylesterase" evidence="5">
    <location>
        <begin position="136"/>
        <end position="327"/>
    </location>
</feature>
<dbReference type="InterPro" id="IPR035909">
    <property type="entry name" value="CheB_C"/>
</dbReference>
<accession>A0A2R8B101</accession>
<feature type="active site" evidence="4">
    <location>
        <position position="269"/>
    </location>
</feature>
<dbReference type="SUPFAM" id="SSF52172">
    <property type="entry name" value="CheY-like"/>
    <property type="match status" value="1"/>
</dbReference>
<dbReference type="InterPro" id="IPR000673">
    <property type="entry name" value="Sig_transdc_resp-reg_Me-estase"/>
</dbReference>
<protein>
    <recommendedName>
        <fullName evidence="2">protein-glutamate methylesterase</fullName>
        <ecNumber evidence="2">3.1.1.61</ecNumber>
    </recommendedName>
</protein>
<dbReference type="Proteomes" id="UP000244904">
    <property type="component" value="Unassembled WGS sequence"/>
</dbReference>
<dbReference type="InterPro" id="IPR011006">
    <property type="entry name" value="CheY-like_superfamily"/>
</dbReference>
<evidence type="ECO:0000313" key="6">
    <source>
        <dbReference type="EMBL" id="SPF81946.1"/>
    </source>
</evidence>
<dbReference type="GO" id="GO:0005737">
    <property type="term" value="C:cytoplasm"/>
    <property type="evidence" value="ECO:0007669"/>
    <property type="project" value="InterPro"/>
</dbReference>